<accession>A0A538UBH5</accession>
<dbReference type="AlphaFoldDB" id="A0A538UBH5"/>
<dbReference type="InterPro" id="IPR016541">
    <property type="entry name" value="UCP008505"/>
</dbReference>
<evidence type="ECO:0000313" key="1">
    <source>
        <dbReference type="EMBL" id="TMQ73234.1"/>
    </source>
</evidence>
<dbReference type="Pfam" id="PF14367">
    <property type="entry name" value="DUF4411"/>
    <property type="match status" value="1"/>
</dbReference>
<protein>
    <submittedName>
        <fullName evidence="1">DUF4411 family protein</fullName>
    </submittedName>
</protein>
<dbReference type="EMBL" id="VBPB01000077">
    <property type="protein sequence ID" value="TMQ73234.1"/>
    <property type="molecule type" value="Genomic_DNA"/>
</dbReference>
<organism evidence="1 2">
    <name type="scientific">Eiseniibacteriota bacterium</name>
    <dbReference type="NCBI Taxonomy" id="2212470"/>
    <lineage>
        <taxon>Bacteria</taxon>
        <taxon>Candidatus Eiseniibacteriota</taxon>
    </lineage>
</organism>
<reference evidence="1 2" key="1">
    <citation type="journal article" date="2019" name="Nat. Microbiol.">
        <title>Mediterranean grassland soil C-N compound turnover is dependent on rainfall and depth, and is mediated by genomically divergent microorganisms.</title>
        <authorList>
            <person name="Diamond S."/>
            <person name="Andeer P.F."/>
            <person name="Li Z."/>
            <person name="Crits-Christoph A."/>
            <person name="Burstein D."/>
            <person name="Anantharaman K."/>
            <person name="Lane K.R."/>
            <person name="Thomas B.C."/>
            <person name="Pan C."/>
            <person name="Northen T.R."/>
            <person name="Banfield J.F."/>
        </authorList>
    </citation>
    <scope>NUCLEOTIDE SEQUENCE [LARGE SCALE GENOMIC DNA]</scope>
    <source>
        <strain evidence="1">WS_11</strain>
    </source>
</reference>
<name>A0A538UBH5_UNCEI</name>
<proteinExistence type="predicted"/>
<dbReference type="Proteomes" id="UP000319771">
    <property type="component" value="Unassembled WGS sequence"/>
</dbReference>
<comment type="caution">
    <text evidence="1">The sequence shown here is derived from an EMBL/GenBank/DDBJ whole genome shotgun (WGS) entry which is preliminary data.</text>
</comment>
<evidence type="ECO:0000313" key="2">
    <source>
        <dbReference type="Proteomes" id="UP000319771"/>
    </source>
</evidence>
<gene>
    <name evidence="1" type="ORF">E6K81_05210</name>
</gene>
<sequence>MKTRLVPAWASDRILAAIYSVDSSSLMDWQARHFPVDIFVGLADRMDDLVRSARLVAPAMVREELDKVGTAGLKRWTDQHADIFVPVSRTA</sequence>